<keyword evidence="5" id="KW-1185">Reference proteome</keyword>
<dbReference type="GO" id="GO:0004530">
    <property type="term" value="F:deoxyribonuclease I activity"/>
    <property type="evidence" value="ECO:0007669"/>
    <property type="project" value="TreeGrafter"/>
</dbReference>
<reference evidence="4 5" key="1">
    <citation type="submission" date="2016-10" db="EMBL/GenBank/DDBJ databases">
        <authorList>
            <person name="de Groot N.N."/>
        </authorList>
    </citation>
    <scope>NUCLEOTIDE SEQUENCE [LARGE SCALE GENOMIC DNA]</scope>
    <source>
        <strain evidence="4 5">DSM 16957</strain>
    </source>
</reference>
<dbReference type="Gene3D" id="3.60.10.10">
    <property type="entry name" value="Endonuclease/exonuclease/phosphatase"/>
    <property type="match status" value="1"/>
</dbReference>
<dbReference type="SMART" id="SM00476">
    <property type="entry name" value="DNaseIc"/>
    <property type="match status" value="1"/>
</dbReference>
<dbReference type="InterPro" id="IPR016202">
    <property type="entry name" value="DNase_I"/>
</dbReference>
<proteinExistence type="predicted"/>
<evidence type="ECO:0000313" key="4">
    <source>
        <dbReference type="EMBL" id="SDD96720.1"/>
    </source>
</evidence>
<keyword evidence="2" id="KW-0378">Hydrolase</keyword>
<sequence length="286" mass="31551">MRVAAAVVLLVLASVFNVSKAQSGAYLRVASWNTLHAGWSGQTDWNGYASQLWRNFGTSGSSTNGVDLVFAQEVMYAESAASISAALKAASGVNWDYRVTAAIGRSSYKERYAVFFRTDRVQLLSSTVWSDAGDVFEREPQIVRVRQIATGADFTFINWHTVFGTTAERQAEIQAIAGVFQSVQSQYSTDQDVILLGDHNRDATSPWWSNLTTLSPAVSWRVNDLTSINASCAFANAYDHFWFQTSYVSEFSSAVRDYIADMCAFRNGLSDHAPINLTLYSTSDTD</sequence>
<dbReference type="RefSeq" id="WP_091244514.1">
    <property type="nucleotide sequence ID" value="NZ_FNAG01000012.1"/>
</dbReference>
<keyword evidence="3" id="KW-0732">Signal</keyword>
<evidence type="ECO:0000256" key="3">
    <source>
        <dbReference type="SAM" id="SignalP"/>
    </source>
</evidence>
<dbReference type="InterPro" id="IPR036691">
    <property type="entry name" value="Endo/exonu/phosph_ase_sf"/>
</dbReference>
<feature type="chain" id="PRO_5011432118" description="Metal-dependent hydrolase, endonuclease/exonuclease/phosphatase family" evidence="3">
    <location>
        <begin position="22"/>
        <end position="286"/>
    </location>
</feature>
<protein>
    <recommendedName>
        <fullName evidence="6">Metal-dependent hydrolase, endonuclease/exonuclease/phosphatase family</fullName>
    </recommendedName>
</protein>
<dbReference type="GO" id="GO:0003677">
    <property type="term" value="F:DNA binding"/>
    <property type="evidence" value="ECO:0007669"/>
    <property type="project" value="TreeGrafter"/>
</dbReference>
<dbReference type="AlphaFoldDB" id="A0A1G6Z265"/>
<dbReference type="EMBL" id="FNAG01000012">
    <property type="protein sequence ID" value="SDD96720.1"/>
    <property type="molecule type" value="Genomic_DNA"/>
</dbReference>
<evidence type="ECO:0000256" key="2">
    <source>
        <dbReference type="ARBA" id="ARBA00022801"/>
    </source>
</evidence>
<dbReference type="STRING" id="265719.SAMN04488509_1127"/>
<dbReference type="PANTHER" id="PTHR11371">
    <property type="entry name" value="DEOXYRIBONUCLEASE"/>
    <property type="match status" value="1"/>
</dbReference>
<name>A0A1G6Z265_9GAMM</name>
<gene>
    <name evidence="4" type="ORF">SAMN04488509_1127</name>
</gene>
<accession>A0A1G6Z265</accession>
<dbReference type="SUPFAM" id="SSF56219">
    <property type="entry name" value="DNase I-like"/>
    <property type="match status" value="1"/>
</dbReference>
<dbReference type="PANTHER" id="PTHR11371:SF31">
    <property type="entry name" value="EXTRACELLULAR NUCLEASE"/>
    <property type="match status" value="1"/>
</dbReference>
<evidence type="ECO:0000256" key="1">
    <source>
        <dbReference type="ARBA" id="ARBA00022722"/>
    </source>
</evidence>
<dbReference type="GO" id="GO:0006308">
    <property type="term" value="P:DNA catabolic process"/>
    <property type="evidence" value="ECO:0007669"/>
    <property type="project" value="InterPro"/>
</dbReference>
<feature type="signal peptide" evidence="3">
    <location>
        <begin position="1"/>
        <end position="21"/>
    </location>
</feature>
<evidence type="ECO:0000313" key="5">
    <source>
        <dbReference type="Proteomes" id="UP000199603"/>
    </source>
</evidence>
<dbReference type="Proteomes" id="UP000199603">
    <property type="component" value="Unassembled WGS sequence"/>
</dbReference>
<dbReference type="OrthoDB" id="1201035at2"/>
<keyword evidence="1" id="KW-0540">Nuclease</keyword>
<organism evidence="4 5">
    <name type="scientific">Aquimonas voraii</name>
    <dbReference type="NCBI Taxonomy" id="265719"/>
    <lineage>
        <taxon>Bacteria</taxon>
        <taxon>Pseudomonadati</taxon>
        <taxon>Pseudomonadota</taxon>
        <taxon>Gammaproteobacteria</taxon>
        <taxon>Lysobacterales</taxon>
        <taxon>Lysobacteraceae</taxon>
        <taxon>Aquimonas</taxon>
    </lineage>
</organism>
<evidence type="ECO:0008006" key="6">
    <source>
        <dbReference type="Google" id="ProtNLM"/>
    </source>
</evidence>